<name>A0A366G067_9GAMM</name>
<dbReference type="EMBL" id="QNRO01000035">
    <property type="protein sequence ID" value="RBP20328.1"/>
    <property type="molecule type" value="Genomic_DNA"/>
</dbReference>
<proteinExistence type="predicted"/>
<sequence>MLKEPSPQQHELEMVSLESLVPDNHL</sequence>
<evidence type="ECO:0000313" key="2">
    <source>
        <dbReference type="EMBL" id="RBP20328.1"/>
    </source>
</evidence>
<dbReference type="AlphaFoldDB" id="A0A366G067"/>
<evidence type="ECO:0000256" key="1">
    <source>
        <dbReference type="SAM" id="MobiDB-lite"/>
    </source>
</evidence>
<reference evidence="2 3" key="1">
    <citation type="submission" date="2018-06" db="EMBL/GenBank/DDBJ databases">
        <title>Freshwater and sediment microbial communities from various areas in North America, analyzing microbe dynamics in response to fracking.</title>
        <authorList>
            <person name="Lamendella R."/>
        </authorList>
    </citation>
    <scope>NUCLEOTIDE SEQUENCE [LARGE SCALE GENOMIC DNA]</scope>
    <source>
        <strain evidence="2 3">114J</strain>
    </source>
</reference>
<dbReference type="Proteomes" id="UP000252995">
    <property type="component" value="Unassembled WGS sequence"/>
</dbReference>
<gene>
    <name evidence="2" type="ORF">DET50_1351</name>
</gene>
<accession>A0A366G067</accession>
<organism evidence="2 3">
    <name type="scientific">Marinobacter pelagius</name>
    <dbReference type="NCBI Taxonomy" id="379482"/>
    <lineage>
        <taxon>Bacteria</taxon>
        <taxon>Pseudomonadati</taxon>
        <taxon>Pseudomonadota</taxon>
        <taxon>Gammaproteobacteria</taxon>
        <taxon>Pseudomonadales</taxon>
        <taxon>Marinobacteraceae</taxon>
        <taxon>Marinobacter</taxon>
    </lineage>
</organism>
<feature type="non-terminal residue" evidence="2">
    <location>
        <position position="26"/>
    </location>
</feature>
<evidence type="ECO:0000313" key="3">
    <source>
        <dbReference type="Proteomes" id="UP000252995"/>
    </source>
</evidence>
<feature type="region of interest" description="Disordered" evidence="1">
    <location>
        <begin position="1"/>
        <end position="26"/>
    </location>
</feature>
<protein>
    <submittedName>
        <fullName evidence="2">Uncharacterized protein</fullName>
    </submittedName>
</protein>
<comment type="caution">
    <text evidence="2">The sequence shown here is derived from an EMBL/GenBank/DDBJ whole genome shotgun (WGS) entry which is preliminary data.</text>
</comment>